<dbReference type="PANTHER" id="PTHR47241:SF1">
    <property type="entry name" value="BED-TYPE DOMAIN-CONTAINING PROTEIN"/>
    <property type="match status" value="1"/>
</dbReference>
<sequence length="309" mass="34432">MHMPALEVIQDVPTRWNSEHAMLARLLKLRAPISVEPSESDSVENLSAQEWKLMNAIVRVLQPLEQATAELSADHYPTLSQVIPLLHYTHVMLEEHVSGADEAAPFASSLLRSLSTRFSDIKMAKVPALAMLIDPRFKSICYTTEAEKKWAKALLVSTVEKLLPSQQKQDQGCSVVPESAMGATSTVWTIFSTLRSTACQETNSGHTARQVCDYLSATLLPRPSPGQSSSELLDNRLRRHIGRRVGAVRLGIPLGCLLFFLELPPQVEQLRRTRHPRSPGLRWLRLLRLRGVQRQGRCTLQPVLGTLGP</sequence>
<dbReference type="OrthoDB" id="6409861at2759"/>
<dbReference type="Proteomes" id="UP000821853">
    <property type="component" value="Chromosome 2"/>
</dbReference>
<proteinExistence type="predicted"/>
<comment type="caution">
    <text evidence="1">The sequence shown here is derived from an EMBL/GenBank/DDBJ whole genome shotgun (WGS) entry which is preliminary data.</text>
</comment>
<dbReference type="GO" id="GO:0005634">
    <property type="term" value="C:nucleus"/>
    <property type="evidence" value="ECO:0007669"/>
    <property type="project" value="TreeGrafter"/>
</dbReference>
<dbReference type="SUPFAM" id="SSF53098">
    <property type="entry name" value="Ribonuclease H-like"/>
    <property type="match status" value="1"/>
</dbReference>
<dbReference type="EMBL" id="JABSTR010000004">
    <property type="protein sequence ID" value="KAH9366913.1"/>
    <property type="molecule type" value="Genomic_DNA"/>
</dbReference>
<evidence type="ECO:0000313" key="2">
    <source>
        <dbReference type="Proteomes" id="UP000821853"/>
    </source>
</evidence>
<dbReference type="InterPro" id="IPR052865">
    <property type="entry name" value="Zinc_finger_BED"/>
</dbReference>
<reference evidence="1 2" key="1">
    <citation type="journal article" date="2020" name="Cell">
        <title>Large-Scale Comparative Analyses of Tick Genomes Elucidate Their Genetic Diversity and Vector Capacities.</title>
        <authorList>
            <consortium name="Tick Genome and Microbiome Consortium (TIGMIC)"/>
            <person name="Jia N."/>
            <person name="Wang J."/>
            <person name="Shi W."/>
            <person name="Du L."/>
            <person name="Sun Y."/>
            <person name="Zhan W."/>
            <person name="Jiang J.F."/>
            <person name="Wang Q."/>
            <person name="Zhang B."/>
            <person name="Ji P."/>
            <person name="Bell-Sakyi L."/>
            <person name="Cui X.M."/>
            <person name="Yuan T.T."/>
            <person name="Jiang B.G."/>
            <person name="Yang W.F."/>
            <person name="Lam T.T."/>
            <person name="Chang Q.C."/>
            <person name="Ding S.J."/>
            <person name="Wang X.J."/>
            <person name="Zhu J.G."/>
            <person name="Ruan X.D."/>
            <person name="Zhao L."/>
            <person name="Wei J.T."/>
            <person name="Ye R.Z."/>
            <person name="Que T.C."/>
            <person name="Du C.H."/>
            <person name="Zhou Y.H."/>
            <person name="Cheng J.X."/>
            <person name="Dai P.F."/>
            <person name="Guo W.B."/>
            <person name="Han X.H."/>
            <person name="Huang E.J."/>
            <person name="Li L.F."/>
            <person name="Wei W."/>
            <person name="Gao Y.C."/>
            <person name="Liu J.Z."/>
            <person name="Shao H.Z."/>
            <person name="Wang X."/>
            <person name="Wang C.C."/>
            <person name="Yang T.C."/>
            <person name="Huo Q.B."/>
            <person name="Li W."/>
            <person name="Chen H.Y."/>
            <person name="Chen S.E."/>
            <person name="Zhou L.G."/>
            <person name="Ni X.B."/>
            <person name="Tian J.H."/>
            <person name="Sheng Y."/>
            <person name="Liu T."/>
            <person name="Pan Y.S."/>
            <person name="Xia L.Y."/>
            <person name="Li J."/>
            <person name="Zhao F."/>
            <person name="Cao W.C."/>
        </authorList>
    </citation>
    <scope>NUCLEOTIDE SEQUENCE [LARGE SCALE GENOMIC DNA]</scope>
    <source>
        <strain evidence="1">HaeL-2018</strain>
    </source>
</reference>
<dbReference type="InterPro" id="IPR012337">
    <property type="entry name" value="RNaseH-like_sf"/>
</dbReference>
<gene>
    <name evidence="1" type="ORF">HPB48_022447</name>
</gene>
<evidence type="ECO:0000313" key="1">
    <source>
        <dbReference type="EMBL" id="KAH9366913.1"/>
    </source>
</evidence>
<dbReference type="AlphaFoldDB" id="A0A9J6FX18"/>
<protein>
    <submittedName>
        <fullName evidence="1">Uncharacterized protein</fullName>
    </submittedName>
</protein>
<dbReference type="PANTHER" id="PTHR47241">
    <property type="entry name" value="FINGER PROTEIN, PUTATIVE-RELATED"/>
    <property type="match status" value="1"/>
</dbReference>
<accession>A0A9J6FX18</accession>
<organism evidence="1 2">
    <name type="scientific">Haemaphysalis longicornis</name>
    <name type="common">Bush tick</name>
    <dbReference type="NCBI Taxonomy" id="44386"/>
    <lineage>
        <taxon>Eukaryota</taxon>
        <taxon>Metazoa</taxon>
        <taxon>Ecdysozoa</taxon>
        <taxon>Arthropoda</taxon>
        <taxon>Chelicerata</taxon>
        <taxon>Arachnida</taxon>
        <taxon>Acari</taxon>
        <taxon>Parasitiformes</taxon>
        <taxon>Ixodida</taxon>
        <taxon>Ixodoidea</taxon>
        <taxon>Ixodidae</taxon>
        <taxon>Haemaphysalinae</taxon>
        <taxon>Haemaphysalis</taxon>
    </lineage>
</organism>
<keyword evidence="2" id="KW-1185">Reference proteome</keyword>
<dbReference type="OMA" id="MHMPALE"/>
<dbReference type="VEuPathDB" id="VectorBase:HLOH_050577"/>
<name>A0A9J6FX18_HAELO</name>